<accession>A0A0F2MFJ2</accession>
<feature type="transmembrane region" description="Helical" evidence="5">
    <location>
        <begin position="189"/>
        <end position="212"/>
    </location>
</feature>
<feature type="transmembrane region" description="Helical" evidence="5">
    <location>
        <begin position="337"/>
        <end position="355"/>
    </location>
</feature>
<dbReference type="EMBL" id="AXCR01000005">
    <property type="protein sequence ID" value="KJR87610.1"/>
    <property type="molecule type" value="Genomic_DNA"/>
</dbReference>
<feature type="transmembrane region" description="Helical" evidence="5">
    <location>
        <begin position="130"/>
        <end position="148"/>
    </location>
</feature>
<dbReference type="GO" id="GO:0022857">
    <property type="term" value="F:transmembrane transporter activity"/>
    <property type="evidence" value="ECO:0007669"/>
    <property type="project" value="InterPro"/>
</dbReference>
<dbReference type="PROSITE" id="PS50850">
    <property type="entry name" value="MFS"/>
    <property type="match status" value="1"/>
</dbReference>
<feature type="transmembrane region" description="Helical" evidence="5">
    <location>
        <begin position="405"/>
        <end position="431"/>
    </location>
</feature>
<reference evidence="7 8" key="1">
    <citation type="journal article" date="2014" name="BMC Genomics">
        <title>Comparative genomics of the major fungal agents of human and animal Sporotrichosis: Sporothrix schenckii and Sporothrix brasiliensis.</title>
        <authorList>
            <person name="Teixeira M.M."/>
            <person name="de Almeida L.G."/>
            <person name="Kubitschek-Barreira P."/>
            <person name="Alves F.L."/>
            <person name="Kioshima E.S."/>
            <person name="Abadio A.K."/>
            <person name="Fernandes L."/>
            <person name="Derengowski L.S."/>
            <person name="Ferreira K.S."/>
            <person name="Souza R.C."/>
            <person name="Ruiz J.C."/>
            <person name="de Andrade N.C."/>
            <person name="Paes H.C."/>
            <person name="Nicola A.M."/>
            <person name="Albuquerque P."/>
            <person name="Gerber A.L."/>
            <person name="Martins V.P."/>
            <person name="Peconick L.D."/>
            <person name="Neto A.V."/>
            <person name="Chaucanez C.B."/>
            <person name="Silva P.A."/>
            <person name="Cunha O.L."/>
            <person name="de Oliveira F.F."/>
            <person name="dos Santos T.C."/>
            <person name="Barros A.L."/>
            <person name="Soares M.A."/>
            <person name="de Oliveira L.M."/>
            <person name="Marini M.M."/>
            <person name="Villalobos-Duno H."/>
            <person name="Cunha M.M."/>
            <person name="de Hoog S."/>
            <person name="da Silveira J.F."/>
            <person name="Henrissat B."/>
            <person name="Nino-Vega G.A."/>
            <person name="Cisalpino P.S."/>
            <person name="Mora-Montes H.M."/>
            <person name="Almeida S.R."/>
            <person name="Stajich J.E."/>
            <person name="Lopes-Bezerra L.M."/>
            <person name="Vasconcelos A.T."/>
            <person name="Felipe M.S."/>
        </authorList>
    </citation>
    <scope>NUCLEOTIDE SEQUENCE [LARGE SCALE GENOMIC DNA]</scope>
    <source>
        <strain evidence="7 8">1099-18</strain>
    </source>
</reference>
<feature type="transmembrane region" description="Helical" evidence="5">
    <location>
        <begin position="154"/>
        <end position="177"/>
    </location>
</feature>
<dbReference type="GeneID" id="27663783"/>
<feature type="transmembrane region" description="Helical" evidence="5">
    <location>
        <begin position="63"/>
        <end position="84"/>
    </location>
</feature>
<dbReference type="VEuPathDB" id="FungiDB:SPSK_01597"/>
<dbReference type="Pfam" id="PF07690">
    <property type="entry name" value="MFS_1"/>
    <property type="match status" value="1"/>
</dbReference>
<feature type="transmembrane region" description="Helical" evidence="5">
    <location>
        <begin position="224"/>
        <end position="242"/>
    </location>
</feature>
<dbReference type="InterPro" id="IPR020846">
    <property type="entry name" value="MFS_dom"/>
</dbReference>
<dbReference type="PANTHER" id="PTHR23502">
    <property type="entry name" value="MAJOR FACILITATOR SUPERFAMILY"/>
    <property type="match status" value="1"/>
</dbReference>
<dbReference type="Gene3D" id="1.20.1250.20">
    <property type="entry name" value="MFS general substrate transporter like domains"/>
    <property type="match status" value="1"/>
</dbReference>
<dbReference type="OrthoDB" id="9986881at2759"/>
<evidence type="ECO:0000313" key="7">
    <source>
        <dbReference type="EMBL" id="KJR87610.1"/>
    </source>
</evidence>
<name>A0A0F2MFJ2_SPOSC</name>
<evidence type="ECO:0000259" key="6">
    <source>
        <dbReference type="PROSITE" id="PS50850"/>
    </source>
</evidence>
<feature type="transmembrane region" description="Helical" evidence="5">
    <location>
        <begin position="375"/>
        <end position="399"/>
    </location>
</feature>
<dbReference type="Proteomes" id="UP000033710">
    <property type="component" value="Unassembled WGS sequence"/>
</dbReference>
<evidence type="ECO:0000256" key="2">
    <source>
        <dbReference type="ARBA" id="ARBA00022692"/>
    </source>
</evidence>
<dbReference type="AlphaFoldDB" id="A0A0F2MFJ2"/>
<evidence type="ECO:0000256" key="3">
    <source>
        <dbReference type="ARBA" id="ARBA00022989"/>
    </source>
</evidence>
<dbReference type="RefSeq" id="XP_016590286.1">
    <property type="nucleotide sequence ID" value="XM_016728506.1"/>
</dbReference>
<protein>
    <submittedName>
        <fullName evidence="7">MFS transporter, DHA1 family, multidrug resistance protein</fullName>
    </submittedName>
</protein>
<feature type="transmembrane region" description="Helical" evidence="5">
    <location>
        <begin position="96"/>
        <end position="118"/>
    </location>
</feature>
<dbReference type="SUPFAM" id="SSF103473">
    <property type="entry name" value="MFS general substrate transporter"/>
    <property type="match status" value="1"/>
</dbReference>
<evidence type="ECO:0000256" key="4">
    <source>
        <dbReference type="ARBA" id="ARBA00023136"/>
    </source>
</evidence>
<evidence type="ECO:0000256" key="5">
    <source>
        <dbReference type="SAM" id="Phobius"/>
    </source>
</evidence>
<dbReference type="KEGG" id="ssck:SPSK_01597"/>
<dbReference type="InterPro" id="IPR011701">
    <property type="entry name" value="MFS"/>
</dbReference>
<feature type="transmembrane region" description="Helical" evidence="5">
    <location>
        <begin position="298"/>
        <end position="317"/>
    </location>
</feature>
<gene>
    <name evidence="7" type="ORF">SPSK_01597</name>
</gene>
<dbReference type="PANTHER" id="PTHR23502:SF138">
    <property type="entry name" value="MAJOR FACILITATOR SUPERFAMILY (MFS) PROFILE DOMAIN-CONTAINING PROTEIN-RELATED"/>
    <property type="match status" value="1"/>
</dbReference>
<sequence>MGTDSPAPGLSDSSQITFDLQNLSMGRGRPFPPPIPDPQHYLVDFDLPDDQYHPYNWKLSKRVFLSILVCSGTFVASFNSAAFAPAIEAAGVTFGASAEVATLGTTLFVLGFVAGPILWAPFSELQGRKWPLTIALVGGGIFSIGAAASKDIQTLLICRFFAGVCGSSPFSVVPGVLSDLFDNSYRGVAIAIYALTVFEGPFMAPIVGSFIVASPEVLSWRWTLYIPAILSLIVGGISTVFLQETYAPCLLVKKAVRLRELTNNWGIHARHERTEAGARELIDKYFMLPLKLLFTEPIVFLVSLYMSIIYGIVYALLEAYPYVFQHVYGMGTGASCLPFLGLFLGVLFACAFIVMQQAEYVQLLAKHDNVLRPEWPLRSTIVGAPVLSAGIFWFGWTAFTSSIHWAVPTAAGAFIGFGTLCVFLPCFNYLINAYLPFCCKRDPAFLGCGEFPTLFQTNVPGLRHAVGMYTTWRLVRGHDPHSSYIPSVGAMAEAKE</sequence>
<keyword evidence="2 5" id="KW-0812">Transmembrane</keyword>
<reference evidence="7 8" key="2">
    <citation type="journal article" date="2015" name="Eukaryot. Cell">
        <title>Asexual propagation of a virulent clone complex in a human and feline outbreak of sporotrichosis.</title>
        <authorList>
            <person name="Teixeira Mde M."/>
            <person name="Rodrigues A.M."/>
            <person name="Tsui C.K."/>
            <person name="de Almeida L.G."/>
            <person name="Van Diepeningen A.D."/>
            <person name="van den Ende B.G."/>
            <person name="Fernandes G.F."/>
            <person name="Kano R."/>
            <person name="Hamelin R.C."/>
            <person name="Lopes-Bezerra L.M."/>
            <person name="Vasconcelos A.T."/>
            <person name="de Hoog S."/>
            <person name="de Camargo Z.P."/>
            <person name="Felipe M.S."/>
        </authorList>
    </citation>
    <scope>NUCLEOTIDE SEQUENCE [LARGE SCALE GENOMIC DNA]</scope>
    <source>
        <strain evidence="7 8">1099-18</strain>
    </source>
</reference>
<dbReference type="InterPro" id="IPR036259">
    <property type="entry name" value="MFS_trans_sf"/>
</dbReference>
<dbReference type="GO" id="GO:0005886">
    <property type="term" value="C:plasma membrane"/>
    <property type="evidence" value="ECO:0007669"/>
    <property type="project" value="TreeGrafter"/>
</dbReference>
<dbReference type="FunFam" id="1.20.1250.20:FF:000011">
    <property type="entry name" value="MFS multidrug transporter, putative"/>
    <property type="match status" value="1"/>
</dbReference>
<comment type="caution">
    <text evidence="7">The sequence shown here is derived from an EMBL/GenBank/DDBJ whole genome shotgun (WGS) entry which is preliminary data.</text>
</comment>
<feature type="domain" description="Major facilitator superfamily (MFS) profile" evidence="6">
    <location>
        <begin position="65"/>
        <end position="496"/>
    </location>
</feature>
<keyword evidence="3 5" id="KW-1133">Transmembrane helix</keyword>
<evidence type="ECO:0000256" key="1">
    <source>
        <dbReference type="ARBA" id="ARBA00004141"/>
    </source>
</evidence>
<proteinExistence type="predicted"/>
<evidence type="ECO:0000313" key="8">
    <source>
        <dbReference type="Proteomes" id="UP000033710"/>
    </source>
</evidence>
<comment type="subcellular location">
    <subcellularLocation>
        <location evidence="1">Membrane</location>
        <topology evidence="1">Multi-pass membrane protein</topology>
    </subcellularLocation>
</comment>
<keyword evidence="4 5" id="KW-0472">Membrane</keyword>
<organism evidence="7 8">
    <name type="scientific">Sporothrix schenckii 1099-18</name>
    <dbReference type="NCBI Taxonomy" id="1397361"/>
    <lineage>
        <taxon>Eukaryota</taxon>
        <taxon>Fungi</taxon>
        <taxon>Dikarya</taxon>
        <taxon>Ascomycota</taxon>
        <taxon>Pezizomycotina</taxon>
        <taxon>Sordariomycetes</taxon>
        <taxon>Sordariomycetidae</taxon>
        <taxon>Ophiostomatales</taxon>
        <taxon>Ophiostomataceae</taxon>
        <taxon>Sporothrix</taxon>
    </lineage>
</organism>